<dbReference type="PANTHER" id="PTHR32089:SF112">
    <property type="entry name" value="LYSOZYME-LIKE PROTEIN-RELATED"/>
    <property type="match status" value="1"/>
</dbReference>
<dbReference type="GO" id="GO:0007165">
    <property type="term" value="P:signal transduction"/>
    <property type="evidence" value="ECO:0007669"/>
    <property type="project" value="UniProtKB-KW"/>
</dbReference>
<dbReference type="RefSeq" id="WP_057854545.1">
    <property type="nucleotide sequence ID" value="NZ_LLXX01000190.1"/>
</dbReference>
<dbReference type="InterPro" id="IPR004090">
    <property type="entry name" value="Chemotax_Me-accpt_rcpt"/>
</dbReference>
<dbReference type="PRINTS" id="PR00260">
    <property type="entry name" value="CHEMTRNSDUCR"/>
</dbReference>
<dbReference type="AlphaFoldDB" id="A0A0R3KT49"/>
<dbReference type="InterPro" id="IPR004089">
    <property type="entry name" value="MCPsignal_dom"/>
</dbReference>
<evidence type="ECO:0000256" key="1">
    <source>
        <dbReference type="ARBA" id="ARBA00023224"/>
    </source>
</evidence>
<organism evidence="7 8">
    <name type="scientific">Bradyrhizobium valentinum</name>
    <dbReference type="NCBI Taxonomy" id="1518501"/>
    <lineage>
        <taxon>Bacteria</taxon>
        <taxon>Pseudomonadati</taxon>
        <taxon>Pseudomonadota</taxon>
        <taxon>Alphaproteobacteria</taxon>
        <taxon>Hyphomicrobiales</taxon>
        <taxon>Nitrobacteraceae</taxon>
        <taxon>Bradyrhizobium</taxon>
    </lineage>
</organism>
<keyword evidence="8" id="KW-1185">Reference proteome</keyword>
<dbReference type="Proteomes" id="UP000051913">
    <property type="component" value="Unassembled WGS sequence"/>
</dbReference>
<reference evidence="7 8" key="1">
    <citation type="submission" date="2014-03" db="EMBL/GenBank/DDBJ databases">
        <title>Bradyrhizobium valentinum sp. nov., isolated from effective nodules of Lupinus mariae-josephae, a lupine endemic of basic-lime soils in Eastern Spain.</title>
        <authorList>
            <person name="Duran D."/>
            <person name="Rey L."/>
            <person name="Navarro A."/>
            <person name="Busquets A."/>
            <person name="Imperial J."/>
            <person name="Ruiz-Argueso T."/>
        </authorList>
    </citation>
    <scope>NUCLEOTIDE SEQUENCE [LARGE SCALE GENOMIC DNA]</scope>
    <source>
        <strain evidence="7 8">LmjM3</strain>
    </source>
</reference>
<proteinExistence type="inferred from homology"/>
<keyword evidence="4" id="KW-0472">Membrane</keyword>
<dbReference type="GO" id="GO:0016020">
    <property type="term" value="C:membrane"/>
    <property type="evidence" value="ECO:0007669"/>
    <property type="project" value="InterPro"/>
</dbReference>
<dbReference type="Pfam" id="PF00672">
    <property type="entry name" value="HAMP"/>
    <property type="match status" value="1"/>
</dbReference>
<comment type="caution">
    <text evidence="7">The sequence shown here is derived from an EMBL/GenBank/DDBJ whole genome shotgun (WGS) entry which is preliminary data.</text>
</comment>
<gene>
    <name evidence="7" type="ORF">CP49_27640</name>
</gene>
<dbReference type="PROSITE" id="PS50111">
    <property type="entry name" value="CHEMOTAXIS_TRANSDUC_2"/>
    <property type="match status" value="1"/>
</dbReference>
<feature type="domain" description="Methyl-accepting transducer" evidence="5">
    <location>
        <begin position="448"/>
        <end position="677"/>
    </location>
</feature>
<evidence type="ECO:0000259" key="6">
    <source>
        <dbReference type="PROSITE" id="PS50885"/>
    </source>
</evidence>
<dbReference type="CDD" id="cd06225">
    <property type="entry name" value="HAMP"/>
    <property type="match status" value="1"/>
</dbReference>
<dbReference type="Pfam" id="PF00015">
    <property type="entry name" value="MCPsignal"/>
    <property type="match status" value="1"/>
</dbReference>
<dbReference type="InterPro" id="IPR003660">
    <property type="entry name" value="HAMP_dom"/>
</dbReference>
<evidence type="ECO:0000256" key="4">
    <source>
        <dbReference type="SAM" id="Phobius"/>
    </source>
</evidence>
<feature type="transmembrane region" description="Helical" evidence="4">
    <location>
        <begin position="325"/>
        <end position="347"/>
    </location>
</feature>
<dbReference type="EMBL" id="LLXX01000190">
    <property type="protein sequence ID" value="KRQ96716.1"/>
    <property type="molecule type" value="Genomic_DNA"/>
</dbReference>
<keyword evidence="1 3" id="KW-0807">Transducer</keyword>
<dbReference type="PANTHER" id="PTHR32089">
    <property type="entry name" value="METHYL-ACCEPTING CHEMOTAXIS PROTEIN MCPB"/>
    <property type="match status" value="1"/>
</dbReference>
<comment type="similarity">
    <text evidence="2">Belongs to the methyl-accepting chemotaxis (MCP) protein family.</text>
</comment>
<dbReference type="Gene3D" id="6.10.340.10">
    <property type="match status" value="1"/>
</dbReference>
<dbReference type="Gene3D" id="1.10.287.950">
    <property type="entry name" value="Methyl-accepting chemotaxis protein"/>
    <property type="match status" value="1"/>
</dbReference>
<dbReference type="OrthoDB" id="8456673at2"/>
<evidence type="ECO:0000259" key="5">
    <source>
        <dbReference type="PROSITE" id="PS50111"/>
    </source>
</evidence>
<dbReference type="GO" id="GO:0006935">
    <property type="term" value="P:chemotaxis"/>
    <property type="evidence" value="ECO:0007669"/>
    <property type="project" value="InterPro"/>
</dbReference>
<evidence type="ECO:0000313" key="8">
    <source>
        <dbReference type="Proteomes" id="UP000051913"/>
    </source>
</evidence>
<keyword evidence="4" id="KW-0812">Transmembrane</keyword>
<dbReference type="SMART" id="SM00283">
    <property type="entry name" value="MA"/>
    <property type="match status" value="1"/>
</dbReference>
<dbReference type="PROSITE" id="PS50885">
    <property type="entry name" value="HAMP"/>
    <property type="match status" value="1"/>
</dbReference>
<sequence>MLNRLTVSALLKTVILVTSFCVVVGFSLNAWDSWGRLQVASRIAVIADASANMFKAMHNLRTDRSTTNRLLNSDAPMEADIEKYLRNIRDTEMPAMANALGLLSGLQFAQQQTLVPEFDRLLKSMTSLQKEFWEAMGKPKASRRPTLAKEYMDTTTTMLETLDKLSGSVAAAINHQDATIDQLLAIKQIAWLLRNTAGEASLIVAIGLNSGKITSEAKLAYTKYAGGIDAAWSALELTAAGMQLPPAISAAMAATKTGYFEPSYLALRDRLLTQIAAGEKAELTPNQWTPITVGRLATAVGVAEAALDAARDQAALLRSTAQRSLIMQLSLLAGALALAFGAMAIVTRRVIKPLHNMRDAMLKVAAGDVHVDTGYAARHDEIGALAGALETFKQQAADKARIEVQERERNAGATARQQAIESYVGEFESMVRQTLSQLGDASGQMRTTSASLSTISRQTNERVQVAEKASGEASMSVETVAAASEELSASINDISQQAAHAADIASRAVGQARNTDGTVQGLAQSAGRIGEVVGLINTIAAQTNLLALNATIEAARAGEAGRGFAVVASEVKSLASQTAKATEEISEQISDIQRVAGEAIDAIKGIGSIIGEVNEVATTIAAAVQQQGAATQEITRSTQFAAQGTKNVSDNITGVKADADAAAAAAEDVKQASQTLETQSQQLGSQVTAFLGKIRAA</sequence>
<evidence type="ECO:0000256" key="2">
    <source>
        <dbReference type="ARBA" id="ARBA00029447"/>
    </source>
</evidence>
<dbReference type="SUPFAM" id="SSF58104">
    <property type="entry name" value="Methyl-accepting chemotaxis protein (MCP) signaling domain"/>
    <property type="match status" value="1"/>
</dbReference>
<evidence type="ECO:0000313" key="7">
    <source>
        <dbReference type="EMBL" id="KRQ96716.1"/>
    </source>
</evidence>
<feature type="domain" description="HAMP" evidence="6">
    <location>
        <begin position="348"/>
        <end position="401"/>
    </location>
</feature>
<evidence type="ECO:0000256" key="3">
    <source>
        <dbReference type="PROSITE-ProRule" id="PRU00284"/>
    </source>
</evidence>
<dbReference type="GO" id="GO:0004888">
    <property type="term" value="F:transmembrane signaling receptor activity"/>
    <property type="evidence" value="ECO:0007669"/>
    <property type="project" value="InterPro"/>
</dbReference>
<name>A0A0R3KT49_9BRAD</name>
<protein>
    <submittedName>
        <fullName evidence="7">Chemotaxis protein</fullName>
    </submittedName>
</protein>
<keyword evidence="4" id="KW-1133">Transmembrane helix</keyword>
<accession>A0A0R3KT49</accession>
<dbReference type="SMART" id="SM00304">
    <property type="entry name" value="HAMP"/>
    <property type="match status" value="1"/>
</dbReference>
<dbReference type="STRING" id="1518501.CQ10_08010"/>